<dbReference type="PANTHER" id="PTHR10894:SF0">
    <property type="entry name" value="NUCLEOLAR PROTEIN 56"/>
    <property type="match status" value="1"/>
</dbReference>
<feature type="region of interest" description="Disordered" evidence="1">
    <location>
        <begin position="127"/>
        <end position="231"/>
    </location>
</feature>
<dbReference type="Gene3D" id="1.10.246.90">
    <property type="entry name" value="Nop domain"/>
    <property type="match status" value="1"/>
</dbReference>
<dbReference type="InterPro" id="IPR042239">
    <property type="entry name" value="Nop_C"/>
</dbReference>
<reference evidence="3" key="2">
    <citation type="submission" date="2023-06" db="EMBL/GenBank/DDBJ databases">
        <authorList>
            <consortium name="Lawrence Berkeley National Laboratory"/>
            <person name="Haridas S."/>
            <person name="Hensen N."/>
            <person name="Bonometti L."/>
            <person name="Westerberg I."/>
            <person name="Brannstrom I.O."/>
            <person name="Guillou S."/>
            <person name="Cros-Aarteil S."/>
            <person name="Calhoun S."/>
            <person name="Kuo A."/>
            <person name="Mondo S."/>
            <person name="Pangilinan J."/>
            <person name="Riley R."/>
            <person name="Labutti K."/>
            <person name="Andreopoulos B."/>
            <person name="Lipzen A."/>
            <person name="Chen C."/>
            <person name="Yanf M."/>
            <person name="Daum C."/>
            <person name="Ng V."/>
            <person name="Clum A."/>
            <person name="Steindorff A."/>
            <person name="Ohm R."/>
            <person name="Martin F."/>
            <person name="Silar P."/>
            <person name="Natvig D."/>
            <person name="Lalanne C."/>
            <person name="Gautier V."/>
            <person name="Ament-Velasquez S.L."/>
            <person name="Kruys A."/>
            <person name="Hutchinson M.I."/>
            <person name="Powell A.J."/>
            <person name="Barry K."/>
            <person name="Miller A.N."/>
            <person name="Grigoriev I.V."/>
            <person name="Debuchy R."/>
            <person name="Gladieux P."/>
            <person name="Thoren M.H."/>
            <person name="Johannesson H."/>
        </authorList>
    </citation>
    <scope>NUCLEOTIDE SEQUENCE</scope>
    <source>
        <strain evidence="3">SMH4131-1</strain>
    </source>
</reference>
<gene>
    <name evidence="3" type="ORF">B0T19DRAFT_468612</name>
</gene>
<dbReference type="AlphaFoldDB" id="A0AAE0M5N2"/>
<dbReference type="GO" id="GO:0030515">
    <property type="term" value="F:snoRNA binding"/>
    <property type="evidence" value="ECO:0007669"/>
    <property type="project" value="InterPro"/>
</dbReference>
<sequence length="473" mass="52607">MHYYCLACEPLDDHILYAGTPLVHAPDCPNDLDREVLSLEDWFRVPLPGEEEQPIAGIVANDPFVDADLRVDVEPRFPGEPEYPYDDFFNWELWEKHHENREPSSPGAHVHIKLEDVDGDASVALHARDDEPHALDEANPVKKEERAEEDMTNSGCDGAVPKREQSVNPAVKDEPSEDEPRYELRNPTVKDEPRYELRSGPTGKRINTPSRKKPDGGSDGPGGKGSSSSAGAAAANGAFLERLSEYLSDYYLYTQLVLHAPVTGAAKLPAVNFSGVLELVNTFLGRPDEAVFECGGTGNPGSTIQILGAERALFRALKTKGATPKYGLLYQSTFIGRAGPKIKGRIPRYLANKYSIASRIDNFSEQGQDGLSAEQSASQVRKLRLRWYLPGYPPANSPWKGLVKVAQKQWHVQVGRAPPVPTLRVMDDGEKKVSAEEYLESWKDKSFSKEQLTLGFGSSFCTHCRHTRWHWTR</sequence>
<evidence type="ECO:0000313" key="4">
    <source>
        <dbReference type="Proteomes" id="UP001286456"/>
    </source>
</evidence>
<evidence type="ECO:0000313" key="3">
    <source>
        <dbReference type="EMBL" id="KAK3320341.1"/>
    </source>
</evidence>
<organism evidence="3 4">
    <name type="scientific">Cercophora scortea</name>
    <dbReference type="NCBI Taxonomy" id="314031"/>
    <lineage>
        <taxon>Eukaryota</taxon>
        <taxon>Fungi</taxon>
        <taxon>Dikarya</taxon>
        <taxon>Ascomycota</taxon>
        <taxon>Pezizomycotina</taxon>
        <taxon>Sordariomycetes</taxon>
        <taxon>Sordariomycetidae</taxon>
        <taxon>Sordariales</taxon>
        <taxon>Lasiosphaeriaceae</taxon>
        <taxon>Cercophora</taxon>
    </lineage>
</organism>
<feature type="domain" description="Nop" evidence="2">
    <location>
        <begin position="264"/>
        <end position="385"/>
    </location>
</feature>
<feature type="compositionally biased region" description="Basic and acidic residues" evidence="1">
    <location>
        <begin position="160"/>
        <end position="197"/>
    </location>
</feature>
<reference evidence="3" key="1">
    <citation type="journal article" date="2023" name="Mol. Phylogenet. Evol.">
        <title>Genome-scale phylogeny and comparative genomics of the fungal order Sordariales.</title>
        <authorList>
            <person name="Hensen N."/>
            <person name="Bonometti L."/>
            <person name="Westerberg I."/>
            <person name="Brannstrom I.O."/>
            <person name="Guillou S."/>
            <person name="Cros-Aarteil S."/>
            <person name="Calhoun S."/>
            <person name="Haridas S."/>
            <person name="Kuo A."/>
            <person name="Mondo S."/>
            <person name="Pangilinan J."/>
            <person name="Riley R."/>
            <person name="LaButti K."/>
            <person name="Andreopoulos B."/>
            <person name="Lipzen A."/>
            <person name="Chen C."/>
            <person name="Yan M."/>
            <person name="Daum C."/>
            <person name="Ng V."/>
            <person name="Clum A."/>
            <person name="Steindorff A."/>
            <person name="Ohm R.A."/>
            <person name="Martin F."/>
            <person name="Silar P."/>
            <person name="Natvig D.O."/>
            <person name="Lalanne C."/>
            <person name="Gautier V."/>
            <person name="Ament-Velasquez S.L."/>
            <person name="Kruys A."/>
            <person name="Hutchinson M.I."/>
            <person name="Powell A.J."/>
            <person name="Barry K."/>
            <person name="Miller A.N."/>
            <person name="Grigoriev I.V."/>
            <person name="Debuchy R."/>
            <person name="Gladieux P."/>
            <person name="Hiltunen Thoren M."/>
            <person name="Johannesson H."/>
        </authorList>
    </citation>
    <scope>NUCLEOTIDE SEQUENCE</scope>
    <source>
        <strain evidence="3">SMH4131-1</strain>
    </source>
</reference>
<dbReference type="Pfam" id="PF01798">
    <property type="entry name" value="Nop"/>
    <property type="match status" value="1"/>
</dbReference>
<evidence type="ECO:0000256" key="1">
    <source>
        <dbReference type="SAM" id="MobiDB-lite"/>
    </source>
</evidence>
<proteinExistence type="predicted"/>
<feature type="compositionally biased region" description="Basic and acidic residues" evidence="1">
    <location>
        <begin position="127"/>
        <end position="146"/>
    </location>
</feature>
<name>A0AAE0M5N2_9PEZI</name>
<dbReference type="InterPro" id="IPR045056">
    <property type="entry name" value="Nop56/Nop58"/>
</dbReference>
<dbReference type="PROSITE" id="PS51358">
    <property type="entry name" value="NOP"/>
    <property type="match status" value="1"/>
</dbReference>
<dbReference type="InterPro" id="IPR036070">
    <property type="entry name" value="Nop_dom_sf"/>
</dbReference>
<dbReference type="GO" id="GO:0031428">
    <property type="term" value="C:box C/D methylation guide snoRNP complex"/>
    <property type="evidence" value="ECO:0007669"/>
    <property type="project" value="InterPro"/>
</dbReference>
<dbReference type="EMBL" id="JAUEPO010000006">
    <property type="protein sequence ID" value="KAK3320341.1"/>
    <property type="molecule type" value="Genomic_DNA"/>
</dbReference>
<evidence type="ECO:0000259" key="2">
    <source>
        <dbReference type="PROSITE" id="PS51358"/>
    </source>
</evidence>
<dbReference type="InterPro" id="IPR002687">
    <property type="entry name" value="Nop_dom"/>
</dbReference>
<keyword evidence="4" id="KW-1185">Reference proteome</keyword>
<dbReference type="PANTHER" id="PTHR10894">
    <property type="entry name" value="NUCLEOLAR PROTEIN 5 NUCLEOLAR PROTEIN NOP5 NOP58"/>
    <property type="match status" value="1"/>
</dbReference>
<accession>A0AAE0M5N2</accession>
<dbReference type="SUPFAM" id="SSF89124">
    <property type="entry name" value="Nop domain"/>
    <property type="match status" value="1"/>
</dbReference>
<dbReference type="GO" id="GO:0032040">
    <property type="term" value="C:small-subunit processome"/>
    <property type="evidence" value="ECO:0007669"/>
    <property type="project" value="InterPro"/>
</dbReference>
<protein>
    <submittedName>
        <fullName evidence="3">SnoRNA binding domain-containing protein</fullName>
    </submittedName>
</protein>
<dbReference type="Proteomes" id="UP001286456">
    <property type="component" value="Unassembled WGS sequence"/>
</dbReference>
<comment type="caution">
    <text evidence="3">The sequence shown here is derived from an EMBL/GenBank/DDBJ whole genome shotgun (WGS) entry which is preliminary data.</text>
</comment>